<dbReference type="Gene3D" id="2.40.30.10">
    <property type="entry name" value="Translation factors"/>
    <property type="match status" value="1"/>
</dbReference>
<evidence type="ECO:0000256" key="1">
    <source>
        <dbReference type="ARBA" id="ARBA00022555"/>
    </source>
</evidence>
<dbReference type="PANTHER" id="PTHR11933:SF5">
    <property type="entry name" value="MITOCHONDRIAL TRNA-SPECIFIC 2-THIOURIDYLASE 1"/>
    <property type="match status" value="1"/>
</dbReference>
<comment type="subunit">
    <text evidence="9">Interacts with TusE.</text>
</comment>
<dbReference type="GO" id="GO:0005737">
    <property type="term" value="C:cytoplasm"/>
    <property type="evidence" value="ECO:0007669"/>
    <property type="project" value="UniProtKB-SubCell"/>
</dbReference>
<dbReference type="SUPFAM" id="SSF52402">
    <property type="entry name" value="Adenine nucleotide alpha hydrolases-like"/>
    <property type="match status" value="1"/>
</dbReference>
<feature type="disulfide bond" description="Alternate" evidence="9">
    <location>
        <begin position="104"/>
        <end position="201"/>
    </location>
</feature>
<evidence type="ECO:0000313" key="13">
    <source>
        <dbReference type="Proteomes" id="UP000006811"/>
    </source>
</evidence>
<evidence type="ECO:0000256" key="2">
    <source>
        <dbReference type="ARBA" id="ARBA00022679"/>
    </source>
</evidence>
<dbReference type="EC" id="2.8.1.13" evidence="9"/>
<keyword evidence="2 9" id="KW-0808">Transferase</keyword>
<feature type="domain" description="tRNA-specific 2-thiouridylase MnmA-like C-terminal" evidence="10">
    <location>
        <begin position="289"/>
        <end position="363"/>
    </location>
</feature>
<reference evidence="12 13" key="1">
    <citation type="journal article" date="2011" name="Appl. Environ. Microbiol.">
        <title>The genome of Buchnera aphidicola from the aphid Cinara tujafilina provides new clues about the evolutionary history of metabolic losses in bacterial endosymbionts.</title>
        <authorList>
            <person name="Lamelas A."/>
            <person name="Gosalbes M.J."/>
            <person name="Moya A."/>
            <person name="Latorre A."/>
        </authorList>
    </citation>
    <scope>NUCLEOTIDE SEQUENCE [LARGE SCALE GENOMIC DNA]</scope>
    <source>
        <strain evidence="13">Cinara tujafilina</strain>
    </source>
</reference>
<keyword evidence="6 9" id="KW-0694">RNA-binding</keyword>
<dbReference type="EMBL" id="CP001817">
    <property type="protein sequence ID" value="AEH39756.1"/>
    <property type="molecule type" value="Genomic_DNA"/>
</dbReference>
<dbReference type="FunFam" id="3.40.50.620:FF:000115">
    <property type="entry name" value="tRNA-specific 2-thiouridylase MnmA"/>
    <property type="match status" value="1"/>
</dbReference>
<dbReference type="GO" id="GO:0005524">
    <property type="term" value="F:ATP binding"/>
    <property type="evidence" value="ECO:0007669"/>
    <property type="project" value="UniProtKB-KW"/>
</dbReference>
<dbReference type="Pfam" id="PF20259">
    <property type="entry name" value="tRNA_Me_trans_M"/>
    <property type="match status" value="1"/>
</dbReference>
<keyword evidence="9" id="KW-0963">Cytoplasm</keyword>
<dbReference type="Gene3D" id="2.30.30.280">
    <property type="entry name" value="Adenine nucleotide alpha hydrolases-like domains"/>
    <property type="match status" value="1"/>
</dbReference>
<feature type="domain" description="tRNA-specific 2-thiouridylase MnmA-like central" evidence="11">
    <location>
        <begin position="218"/>
        <end position="277"/>
    </location>
</feature>
<keyword evidence="3 9" id="KW-0819">tRNA processing</keyword>
<accession>F7WZ99</accession>
<sequence>MCNIKKKKRVILAMSGGVDSSVSAWILLKKKYHVEGLFMKNWEEDDNQKYCPSRRDLKDAQSVCKNLGIYLHIINFSTEYWNKVFIKFLQEYKKGNTPNPDILCNQEIKFKIFFNFAIEILHADYIATGHYAMLKKIKCQYHLFRAKDLNKDQSYFLYTLQQNIMPKILFPLAKKKKIEIRRIAKKINLCVFNKKDSTGICFIPPQKIFYFFKSLYPDDHWKIFTMSLENIGFHIGISYYTIGQRKGLKIGGKKNKGNFPWYVVKKDINKNIIFVVQGSGNPYLLSFGFFIKDVYWITKIKCVKFFHCMVQIRYRQISVPCIITFLNNQSIIKILFYKPVLSVSIGQSAVFYKQRECIGGGVIQKIIPYLP</sequence>
<evidence type="ECO:0000256" key="6">
    <source>
        <dbReference type="ARBA" id="ARBA00022884"/>
    </source>
</evidence>
<feature type="region of interest" description="Interaction with tRNA" evidence="9">
    <location>
        <begin position="313"/>
        <end position="314"/>
    </location>
</feature>
<keyword evidence="1 9" id="KW-0820">tRNA-binding</keyword>
<dbReference type="OrthoDB" id="9800696at2"/>
<name>F7WZ99_9GAMM</name>
<dbReference type="Pfam" id="PF03054">
    <property type="entry name" value="tRNA_Me_trans"/>
    <property type="match status" value="1"/>
</dbReference>
<keyword evidence="4 9" id="KW-0547">Nucleotide-binding</keyword>
<comment type="catalytic activity">
    <reaction evidence="8 9">
        <text>S-sulfanyl-L-cysteinyl-[protein] + uridine(34) in tRNA + AH2 + ATP = 2-thiouridine(34) in tRNA + L-cysteinyl-[protein] + A + AMP + diphosphate + H(+)</text>
        <dbReference type="Rhea" id="RHEA:47032"/>
        <dbReference type="Rhea" id="RHEA-COMP:10131"/>
        <dbReference type="Rhea" id="RHEA-COMP:11726"/>
        <dbReference type="Rhea" id="RHEA-COMP:11727"/>
        <dbReference type="Rhea" id="RHEA-COMP:11728"/>
        <dbReference type="ChEBI" id="CHEBI:13193"/>
        <dbReference type="ChEBI" id="CHEBI:15378"/>
        <dbReference type="ChEBI" id="CHEBI:17499"/>
        <dbReference type="ChEBI" id="CHEBI:29950"/>
        <dbReference type="ChEBI" id="CHEBI:30616"/>
        <dbReference type="ChEBI" id="CHEBI:33019"/>
        <dbReference type="ChEBI" id="CHEBI:61963"/>
        <dbReference type="ChEBI" id="CHEBI:65315"/>
        <dbReference type="ChEBI" id="CHEBI:87170"/>
        <dbReference type="ChEBI" id="CHEBI:456215"/>
        <dbReference type="EC" id="2.8.1.13"/>
    </reaction>
</comment>
<dbReference type="PANTHER" id="PTHR11933">
    <property type="entry name" value="TRNA 5-METHYLAMINOMETHYL-2-THIOURIDYLATE -METHYLTRANSFERASE"/>
    <property type="match status" value="1"/>
</dbReference>
<keyword evidence="5 9" id="KW-0067">ATP-binding</keyword>
<dbReference type="KEGG" id="baj:BCTU_171"/>
<feature type="site" description="Interaction with tRNA" evidence="9">
    <location>
        <position position="347"/>
    </location>
</feature>
<evidence type="ECO:0000256" key="9">
    <source>
        <dbReference type="HAMAP-Rule" id="MF_00144"/>
    </source>
</evidence>
<feature type="binding site" evidence="9">
    <location>
        <position position="39"/>
    </location>
    <ligand>
        <name>ATP</name>
        <dbReference type="ChEBI" id="CHEBI:30616"/>
    </ligand>
</feature>
<feature type="binding site" evidence="9">
    <location>
        <position position="129"/>
    </location>
    <ligand>
        <name>ATP</name>
        <dbReference type="ChEBI" id="CHEBI:30616"/>
    </ligand>
</feature>
<dbReference type="InterPro" id="IPR014729">
    <property type="entry name" value="Rossmann-like_a/b/a_fold"/>
</dbReference>
<comment type="subcellular location">
    <subcellularLocation>
        <location evidence="9">Cytoplasm</location>
    </subcellularLocation>
</comment>
<evidence type="ECO:0000256" key="3">
    <source>
        <dbReference type="ARBA" id="ARBA00022694"/>
    </source>
</evidence>
<dbReference type="GO" id="GO:0002143">
    <property type="term" value="P:tRNA wobble position uridine thiolation"/>
    <property type="evidence" value="ECO:0007669"/>
    <property type="project" value="TreeGrafter"/>
</dbReference>
<dbReference type="GO" id="GO:0103016">
    <property type="term" value="F:tRNA-uridine 2-sulfurtransferase activity"/>
    <property type="evidence" value="ECO:0007669"/>
    <property type="project" value="UniProtKB-EC"/>
</dbReference>
<dbReference type="GO" id="GO:0032259">
    <property type="term" value="P:methylation"/>
    <property type="evidence" value="ECO:0007669"/>
    <property type="project" value="UniProtKB-KW"/>
</dbReference>
<dbReference type="InterPro" id="IPR004506">
    <property type="entry name" value="MnmA-like"/>
</dbReference>
<feature type="active site" description="Cysteine persulfide intermediate" evidence="9">
    <location>
        <position position="201"/>
    </location>
</feature>
<feature type="site" description="Interaction with tRNA" evidence="9">
    <location>
        <position position="130"/>
    </location>
</feature>
<dbReference type="eggNOG" id="COG0482">
    <property type="taxonomic scope" value="Bacteria"/>
</dbReference>
<dbReference type="FunFam" id="2.30.30.280:FF:000001">
    <property type="entry name" value="tRNA-specific 2-thiouridylase MnmA"/>
    <property type="match status" value="1"/>
</dbReference>
<dbReference type="AlphaFoldDB" id="F7WZ99"/>
<dbReference type="Gene3D" id="3.40.50.620">
    <property type="entry name" value="HUPs"/>
    <property type="match status" value="1"/>
</dbReference>
<evidence type="ECO:0000256" key="5">
    <source>
        <dbReference type="ARBA" id="ARBA00022840"/>
    </source>
</evidence>
<keyword evidence="12" id="KW-0489">Methyltransferase</keyword>
<proteinExistence type="inferred from homology"/>
<dbReference type="HOGENOM" id="CLU_035188_1_0_6"/>
<dbReference type="HAMAP" id="MF_00144">
    <property type="entry name" value="tRNA_thiouridyl_MnmA"/>
    <property type="match status" value="1"/>
</dbReference>
<dbReference type="Pfam" id="PF20258">
    <property type="entry name" value="tRNA_Me_trans_C"/>
    <property type="match status" value="1"/>
</dbReference>
<dbReference type="InterPro" id="IPR046885">
    <property type="entry name" value="MnmA-like_C"/>
</dbReference>
<evidence type="ECO:0000256" key="7">
    <source>
        <dbReference type="ARBA" id="ARBA00023157"/>
    </source>
</evidence>
<feature type="binding site" evidence="9">
    <location>
        <begin position="13"/>
        <end position="20"/>
    </location>
    <ligand>
        <name>ATP</name>
        <dbReference type="ChEBI" id="CHEBI:30616"/>
    </ligand>
</feature>
<feature type="region of interest" description="Interaction with target base in tRNA" evidence="9">
    <location>
        <begin position="99"/>
        <end position="101"/>
    </location>
</feature>
<dbReference type="CDD" id="cd01998">
    <property type="entry name" value="MnmA_TRMU-like"/>
    <property type="match status" value="1"/>
</dbReference>
<dbReference type="NCBIfam" id="NF001138">
    <property type="entry name" value="PRK00143.1"/>
    <property type="match status" value="1"/>
</dbReference>
<protein>
    <recommendedName>
        <fullName evidence="9">tRNA-specific 2-thiouridylase MnmA</fullName>
        <ecNumber evidence="9">2.8.1.13</ecNumber>
    </recommendedName>
</protein>
<feature type="active site" description="Nucleophile" evidence="9">
    <location>
        <position position="104"/>
    </location>
</feature>
<evidence type="ECO:0000256" key="4">
    <source>
        <dbReference type="ARBA" id="ARBA00022741"/>
    </source>
</evidence>
<keyword evidence="7 9" id="KW-1015">Disulfide bond</keyword>
<comment type="function">
    <text evidence="9">Catalyzes the 2-thiolation of uridine at the wobble position (U34) of tRNA(Lys), tRNA(Glu) and tRNA(Gln), leading to the formation of s(2)U34, the first step of tRNA-mnm(5)s(2)U34 synthesis. Sulfur is provided by IscS, via a sulfur-relay system. Binds ATP and its substrate tRNAs.</text>
</comment>
<evidence type="ECO:0000259" key="11">
    <source>
        <dbReference type="Pfam" id="PF20259"/>
    </source>
</evidence>
<dbReference type="InterPro" id="IPR046884">
    <property type="entry name" value="MnmA-like_central"/>
</dbReference>
<comment type="similarity">
    <text evidence="9">Belongs to the MnmA/TRMU family.</text>
</comment>
<evidence type="ECO:0000313" key="12">
    <source>
        <dbReference type="EMBL" id="AEH39756.1"/>
    </source>
</evidence>
<organism evidence="12 13">
    <name type="scientific">Buchnera aphidicola</name>
    <name type="common">Cinara tujafilina</name>
    <dbReference type="NCBI Taxonomy" id="261317"/>
    <lineage>
        <taxon>Bacteria</taxon>
        <taxon>Pseudomonadati</taxon>
        <taxon>Pseudomonadota</taxon>
        <taxon>Gammaproteobacteria</taxon>
        <taxon>Enterobacterales</taxon>
        <taxon>Erwiniaceae</taxon>
        <taxon>Buchnera</taxon>
    </lineage>
</organism>
<keyword evidence="13" id="KW-1185">Reference proteome</keyword>
<evidence type="ECO:0000256" key="8">
    <source>
        <dbReference type="ARBA" id="ARBA00051542"/>
    </source>
</evidence>
<dbReference type="GO" id="GO:0000049">
    <property type="term" value="F:tRNA binding"/>
    <property type="evidence" value="ECO:0007669"/>
    <property type="project" value="UniProtKB-KW"/>
</dbReference>
<dbReference type="Proteomes" id="UP000006811">
    <property type="component" value="Chromosome"/>
</dbReference>
<dbReference type="InterPro" id="IPR023382">
    <property type="entry name" value="MnmA-like_central_sf"/>
</dbReference>
<dbReference type="NCBIfam" id="TIGR00420">
    <property type="entry name" value="trmU"/>
    <property type="match status" value="1"/>
</dbReference>
<gene>
    <name evidence="12" type="primary">trmU</name>
    <name evidence="9" type="synonym">mnmA</name>
    <name evidence="12" type="ORF">BCTU_171</name>
</gene>
<dbReference type="GO" id="GO:0008168">
    <property type="term" value="F:methyltransferase activity"/>
    <property type="evidence" value="ECO:0007669"/>
    <property type="project" value="UniProtKB-KW"/>
</dbReference>
<feature type="region of interest" description="Interaction with tRNA" evidence="9">
    <location>
        <begin position="151"/>
        <end position="153"/>
    </location>
</feature>
<dbReference type="STRING" id="261317.BCTU_171"/>
<evidence type="ECO:0000259" key="10">
    <source>
        <dbReference type="Pfam" id="PF20258"/>
    </source>
</evidence>